<dbReference type="AlphaFoldDB" id="A0AA36GBL4"/>
<dbReference type="EMBL" id="CATQJA010002702">
    <property type="protein sequence ID" value="CAJ0585124.1"/>
    <property type="molecule type" value="Genomic_DNA"/>
</dbReference>
<gene>
    <name evidence="8" type="ORF">MSPICULIGERA_LOCUS23156</name>
</gene>
<dbReference type="Gene3D" id="2.60.220.50">
    <property type="match status" value="1"/>
</dbReference>
<dbReference type="Pfam" id="PF01825">
    <property type="entry name" value="GPS"/>
    <property type="match status" value="1"/>
</dbReference>
<feature type="transmembrane region" description="Helical" evidence="5">
    <location>
        <begin position="806"/>
        <end position="825"/>
    </location>
</feature>
<dbReference type="InterPro" id="IPR046338">
    <property type="entry name" value="GAIN_dom_sf"/>
</dbReference>
<dbReference type="InterPro" id="IPR000203">
    <property type="entry name" value="GPS"/>
</dbReference>
<evidence type="ECO:0000313" key="9">
    <source>
        <dbReference type="Proteomes" id="UP001177023"/>
    </source>
</evidence>
<evidence type="ECO:0000256" key="1">
    <source>
        <dbReference type="ARBA" id="ARBA00004370"/>
    </source>
</evidence>
<keyword evidence="4 5" id="KW-0472">Membrane</keyword>
<feature type="transmembrane region" description="Helical" evidence="5">
    <location>
        <begin position="692"/>
        <end position="712"/>
    </location>
</feature>
<feature type="transmembrane region" description="Helical" evidence="5">
    <location>
        <begin position="880"/>
        <end position="902"/>
    </location>
</feature>
<evidence type="ECO:0000313" key="8">
    <source>
        <dbReference type="EMBL" id="CAJ0585124.1"/>
    </source>
</evidence>
<dbReference type="GO" id="GO:0005509">
    <property type="term" value="F:calcium ion binding"/>
    <property type="evidence" value="ECO:0007669"/>
    <property type="project" value="InterPro"/>
</dbReference>
<keyword evidence="2 5" id="KW-0812">Transmembrane</keyword>
<feature type="transmembrane region" description="Helical" evidence="5">
    <location>
        <begin position="845"/>
        <end position="868"/>
    </location>
</feature>
<feature type="transmembrane region" description="Helical" evidence="5">
    <location>
        <begin position="763"/>
        <end position="786"/>
    </location>
</feature>
<evidence type="ECO:0000256" key="3">
    <source>
        <dbReference type="ARBA" id="ARBA00022989"/>
    </source>
</evidence>
<evidence type="ECO:0000256" key="2">
    <source>
        <dbReference type="ARBA" id="ARBA00022692"/>
    </source>
</evidence>
<dbReference type="InterPro" id="IPR000742">
    <property type="entry name" value="EGF"/>
</dbReference>
<feature type="non-terminal residue" evidence="8">
    <location>
        <position position="1"/>
    </location>
</feature>
<keyword evidence="3 5" id="KW-1133">Transmembrane helix</keyword>
<comment type="caution">
    <text evidence="8">The sequence shown here is derived from an EMBL/GenBank/DDBJ whole genome shotgun (WGS) entry which is preliminary data.</text>
</comment>
<name>A0AA36GBL4_9BILA</name>
<evidence type="ECO:0000259" key="7">
    <source>
        <dbReference type="PROSITE" id="PS01186"/>
    </source>
</evidence>
<evidence type="ECO:0000259" key="6">
    <source>
        <dbReference type="PROSITE" id="PS00022"/>
    </source>
</evidence>
<feature type="transmembrane region" description="Helical" evidence="5">
    <location>
        <begin position="724"/>
        <end position="743"/>
    </location>
</feature>
<dbReference type="GO" id="GO:0016020">
    <property type="term" value="C:membrane"/>
    <property type="evidence" value="ECO:0007669"/>
    <property type="project" value="UniProtKB-SubCell"/>
</dbReference>
<evidence type="ECO:0000256" key="5">
    <source>
        <dbReference type="SAM" id="Phobius"/>
    </source>
</evidence>
<keyword evidence="9" id="KW-1185">Reference proteome</keyword>
<reference evidence="8" key="1">
    <citation type="submission" date="2023-06" db="EMBL/GenBank/DDBJ databases">
        <authorList>
            <person name="Delattre M."/>
        </authorList>
    </citation>
    <scope>NUCLEOTIDE SEQUENCE</scope>
    <source>
        <strain evidence="8">AF72</strain>
    </source>
</reference>
<protein>
    <recommendedName>
        <fullName evidence="6 7">EGF-like domain-containing protein</fullName>
    </recommendedName>
</protein>
<proteinExistence type="predicted"/>
<accession>A0AA36GBL4</accession>
<dbReference type="CDD" id="cd11304">
    <property type="entry name" value="Cadherin_repeat"/>
    <property type="match status" value="1"/>
</dbReference>
<organism evidence="8 9">
    <name type="scientific">Mesorhabditis spiculigera</name>
    <dbReference type="NCBI Taxonomy" id="96644"/>
    <lineage>
        <taxon>Eukaryota</taxon>
        <taxon>Metazoa</taxon>
        <taxon>Ecdysozoa</taxon>
        <taxon>Nematoda</taxon>
        <taxon>Chromadorea</taxon>
        <taxon>Rhabditida</taxon>
        <taxon>Rhabditina</taxon>
        <taxon>Rhabditomorpha</taxon>
        <taxon>Rhabditoidea</taxon>
        <taxon>Rhabditidae</taxon>
        <taxon>Mesorhabditinae</taxon>
        <taxon>Mesorhabditis</taxon>
    </lineage>
</organism>
<sequence length="1011" mass="112553">MLNNLRVCAAFVAVFVNLHHRIQATENFELRIHDGAATGVKMTMGIEFQRKMDGFKGCFGQLESDIEWLEFRTSRSAFYTSDAVPYFDPKKVPTLEGTLHMLCTGNKMTSLNFHVHITRQNRHAPNFLAGNKFTFYVPVDMRKDGNSEIGVLQVEDIDPVIYNSQRILRFTKDQPLFSIEADGKLKLKSLLVREQPYKPIHFQVIAIDFGSPQLHSVANVTVIPVTVSNVENLKVNVATDDYQIFEWDKPKYGTPSKYRLSIRKGESILYEEEMDARHTSALTKVPIDAGGDFSYQVTAVDHTGETPSEIYRFHVIQNDLRCLGQCAPGGGVPLCHFGLGGNVQQYSGPHCHCFHGYSGNTCQYTDTCPPDKTLENYGGLDWAETAVNGSVTAPCPYNHDGETVERKCGWEPILGRAVWQPISNIEKCQPQSSVLSHLKMIETFAAKADSTSTIHTVVRFLRKLLAVPSFAPAPDPHHIQPRVGSPAHFDQKIAEDAVLVVESVLKVNISTLKGNATMARAEMWAVVREFASRLPTPMSLASPTHGLHMRSNHWLSGADNYKTMVGSSCYLKLSTIQKDNQIRSICMHNGTLFEMVDGRNPVLSVEVDRPLHNSFTKIQFGLRPLMQNSSDNYTCVMWDQHAYTWSTRGVRRLSSDDHGYVTCESSHLGIFGLLPESMFIIRSPLLTQLSTTMPTVTSGISLLIAAIFLFVAACQRTPSSDLHLLLLLFDLFLIHFAHLGQLVGPQIGDSYFLTPSIHLCLQFSVLSAVSTLCLILASLHSFMTGLRDHPTKEDLEEACCSRSARLVLFGLVAPGALTYATYHYAPDGNHDFSRVVESVEWLFVFTYLAPAVFFLSFALAFALWNIVLGKQLNNGGTPSSRCLAIAPATSVSIASLLLIASLTADVVLFALREYSFYAILGFSISQLLLCFALFKFCGFLFRLRMMTDADQDAGSTRSLERKRDISRALLDHVDTKQHYGSDVDSLRSESAAYMAHLTANLYERQPMVSIV</sequence>
<comment type="subcellular location">
    <subcellularLocation>
        <location evidence="1">Membrane</location>
    </subcellularLocation>
</comment>
<feature type="domain" description="EGF-like" evidence="6 7">
    <location>
        <begin position="351"/>
        <end position="362"/>
    </location>
</feature>
<dbReference type="PROSITE" id="PS01186">
    <property type="entry name" value="EGF_2"/>
    <property type="match status" value="1"/>
</dbReference>
<dbReference type="InterPro" id="IPR015919">
    <property type="entry name" value="Cadherin-like_sf"/>
</dbReference>
<dbReference type="Gene3D" id="2.60.40.60">
    <property type="entry name" value="Cadherins"/>
    <property type="match status" value="1"/>
</dbReference>
<feature type="transmembrane region" description="Helical" evidence="5">
    <location>
        <begin position="914"/>
        <end position="936"/>
    </location>
</feature>
<dbReference type="SUPFAM" id="SSF49313">
    <property type="entry name" value="Cadherin-like"/>
    <property type="match status" value="1"/>
</dbReference>
<evidence type="ECO:0000256" key="4">
    <source>
        <dbReference type="ARBA" id="ARBA00023136"/>
    </source>
</evidence>
<dbReference type="PROSITE" id="PS00022">
    <property type="entry name" value="EGF_1"/>
    <property type="match status" value="1"/>
</dbReference>
<dbReference type="Proteomes" id="UP001177023">
    <property type="component" value="Unassembled WGS sequence"/>
</dbReference>